<organism evidence="3 4">
    <name type="scientific">Noviherbaspirillum pedocola</name>
    <dbReference type="NCBI Taxonomy" id="2801341"/>
    <lineage>
        <taxon>Bacteria</taxon>
        <taxon>Pseudomonadati</taxon>
        <taxon>Pseudomonadota</taxon>
        <taxon>Betaproteobacteria</taxon>
        <taxon>Burkholderiales</taxon>
        <taxon>Oxalobacteraceae</taxon>
        <taxon>Noviherbaspirillum</taxon>
    </lineage>
</organism>
<dbReference type="Proteomes" id="UP000622890">
    <property type="component" value="Unassembled WGS sequence"/>
</dbReference>
<feature type="domain" description="ABC-type transport auxiliary lipoprotein component" evidence="2">
    <location>
        <begin position="40"/>
        <end position="197"/>
    </location>
</feature>
<keyword evidence="1" id="KW-0732">Signal</keyword>
<sequence length="204" mass="21238">MKGVNESKGRALRAVAAAVAGVLSAALIAGCGTPGPDHFYTLAPPALASAAPAAAARYTVSVGPVKLPQSVDRPQLVLRESGSQVKILEQHRWAGPLPEEIARSLAASLARQLPDARITTGGNSVPRAGEMSVRLDIERFEASRDNGVTVQGVWTLRQEGVDPVSRQFTASETAGDGSYDAIVAAYSRALAAVGEAVSAEIRKR</sequence>
<evidence type="ECO:0000313" key="4">
    <source>
        <dbReference type="Proteomes" id="UP000622890"/>
    </source>
</evidence>
<protein>
    <submittedName>
        <fullName evidence="3">Membrane integrity-associated transporter subunit PqiC</fullName>
    </submittedName>
</protein>
<comment type="caution">
    <text evidence="3">The sequence shown here is derived from an EMBL/GenBank/DDBJ whole genome shotgun (WGS) entry which is preliminary data.</text>
</comment>
<dbReference type="PROSITE" id="PS51257">
    <property type="entry name" value="PROKAR_LIPOPROTEIN"/>
    <property type="match status" value="1"/>
</dbReference>
<dbReference type="AlphaFoldDB" id="A0A934W722"/>
<keyword evidence="4" id="KW-1185">Reference proteome</keyword>
<dbReference type="RefSeq" id="WP_200594762.1">
    <property type="nucleotide sequence ID" value="NZ_JAEPBG010000009.1"/>
</dbReference>
<evidence type="ECO:0000256" key="1">
    <source>
        <dbReference type="SAM" id="SignalP"/>
    </source>
</evidence>
<accession>A0A934W722</accession>
<dbReference type="Pfam" id="PF03886">
    <property type="entry name" value="ABC_trans_aux"/>
    <property type="match status" value="1"/>
</dbReference>
<name>A0A934W722_9BURK</name>
<evidence type="ECO:0000313" key="3">
    <source>
        <dbReference type="EMBL" id="MBK4736887.1"/>
    </source>
</evidence>
<dbReference type="Gene3D" id="3.40.50.10610">
    <property type="entry name" value="ABC-type transport auxiliary lipoprotein component"/>
    <property type="match status" value="1"/>
</dbReference>
<dbReference type="InterPro" id="IPR005586">
    <property type="entry name" value="ABC_trans_aux"/>
</dbReference>
<feature type="chain" id="PRO_5036791780" evidence="1">
    <location>
        <begin position="30"/>
        <end position="204"/>
    </location>
</feature>
<gene>
    <name evidence="3" type="ORF">JJB74_19880</name>
</gene>
<reference evidence="3" key="1">
    <citation type="submission" date="2021-01" db="EMBL/GenBank/DDBJ databases">
        <title>Genome sequence of strain Noviherbaspirillum sp. DKR-6.</title>
        <authorList>
            <person name="Chaudhary D.K."/>
        </authorList>
    </citation>
    <scope>NUCLEOTIDE SEQUENCE</scope>
    <source>
        <strain evidence="3">DKR-6</strain>
    </source>
</reference>
<feature type="signal peptide" evidence="1">
    <location>
        <begin position="1"/>
        <end position="29"/>
    </location>
</feature>
<dbReference type="SUPFAM" id="SSF159594">
    <property type="entry name" value="XCC0632-like"/>
    <property type="match status" value="1"/>
</dbReference>
<evidence type="ECO:0000259" key="2">
    <source>
        <dbReference type="Pfam" id="PF03886"/>
    </source>
</evidence>
<proteinExistence type="predicted"/>
<dbReference type="EMBL" id="JAEPBG010000009">
    <property type="protein sequence ID" value="MBK4736887.1"/>
    <property type="molecule type" value="Genomic_DNA"/>
</dbReference>